<keyword evidence="6" id="KW-0067">ATP-binding</keyword>
<dbReference type="GO" id="GO:0005664">
    <property type="term" value="C:nuclear origin of replication recognition complex"/>
    <property type="evidence" value="ECO:0007669"/>
    <property type="project" value="TreeGrafter"/>
</dbReference>
<evidence type="ECO:0000313" key="8">
    <source>
        <dbReference type="EMBL" id="OAF71956.1"/>
    </source>
</evidence>
<proteinExistence type="inferred from homology"/>
<keyword evidence="3 6" id="KW-0235">DNA replication</keyword>
<dbReference type="InterPro" id="IPR003593">
    <property type="entry name" value="AAA+_ATPase"/>
</dbReference>
<keyword evidence="9" id="KW-1185">Reference proteome</keyword>
<dbReference type="GO" id="GO:0006270">
    <property type="term" value="P:DNA replication initiation"/>
    <property type="evidence" value="ECO:0007669"/>
    <property type="project" value="TreeGrafter"/>
</dbReference>
<evidence type="ECO:0000256" key="1">
    <source>
        <dbReference type="ARBA" id="ARBA00004123"/>
    </source>
</evidence>
<organism evidence="8 9">
    <name type="scientific">Intoshia linei</name>
    <dbReference type="NCBI Taxonomy" id="1819745"/>
    <lineage>
        <taxon>Eukaryota</taxon>
        <taxon>Metazoa</taxon>
        <taxon>Spiralia</taxon>
        <taxon>Lophotrochozoa</taxon>
        <taxon>Mesozoa</taxon>
        <taxon>Orthonectida</taxon>
        <taxon>Rhopaluridae</taxon>
        <taxon>Intoshia</taxon>
    </lineage>
</organism>
<dbReference type="OrthoDB" id="1926878at2759"/>
<evidence type="ECO:0000256" key="5">
    <source>
        <dbReference type="ARBA" id="ARBA00023242"/>
    </source>
</evidence>
<dbReference type="Gene3D" id="1.10.8.60">
    <property type="match status" value="1"/>
</dbReference>
<dbReference type="GO" id="GO:0005524">
    <property type="term" value="F:ATP binding"/>
    <property type="evidence" value="ECO:0007669"/>
    <property type="project" value="UniProtKB-KW"/>
</dbReference>
<keyword evidence="6" id="KW-0547">Nucleotide-binding</keyword>
<evidence type="ECO:0000313" key="9">
    <source>
        <dbReference type="Proteomes" id="UP000078046"/>
    </source>
</evidence>
<evidence type="ECO:0000256" key="4">
    <source>
        <dbReference type="ARBA" id="ARBA00023125"/>
    </source>
</evidence>
<keyword evidence="5 6" id="KW-0539">Nucleus</keyword>
<reference evidence="8 9" key="1">
    <citation type="submission" date="2016-04" db="EMBL/GenBank/DDBJ databases">
        <title>The genome of Intoshia linei affirms orthonectids as highly simplified spiralians.</title>
        <authorList>
            <person name="Mikhailov K.V."/>
            <person name="Slusarev G.S."/>
            <person name="Nikitin M.A."/>
            <person name="Logacheva M.D."/>
            <person name="Penin A."/>
            <person name="Aleoshin V."/>
            <person name="Panchin Y.V."/>
        </authorList>
    </citation>
    <scope>NUCLEOTIDE SEQUENCE [LARGE SCALE GENOMIC DNA]</scope>
    <source>
        <strain evidence="8">Intl2013</strain>
        <tissue evidence="8">Whole animal</tissue>
    </source>
</reference>
<evidence type="ECO:0000256" key="2">
    <source>
        <dbReference type="ARBA" id="ARBA00008398"/>
    </source>
</evidence>
<evidence type="ECO:0000256" key="3">
    <source>
        <dbReference type="ARBA" id="ARBA00022705"/>
    </source>
</evidence>
<dbReference type="GO" id="GO:0003688">
    <property type="term" value="F:DNA replication origin binding"/>
    <property type="evidence" value="ECO:0007669"/>
    <property type="project" value="TreeGrafter"/>
</dbReference>
<comment type="subcellular location">
    <subcellularLocation>
        <location evidence="1 6">Nucleus</location>
    </subcellularLocation>
</comment>
<dbReference type="GO" id="GO:0033314">
    <property type="term" value="P:mitotic DNA replication checkpoint signaling"/>
    <property type="evidence" value="ECO:0007669"/>
    <property type="project" value="TreeGrafter"/>
</dbReference>
<evidence type="ECO:0000256" key="6">
    <source>
        <dbReference type="RuleBase" id="RU365058"/>
    </source>
</evidence>
<comment type="function">
    <text evidence="6">Component of the origin recognition complex (ORC) that binds origins of replication. DNA-binding is ATP-dependent, however specific DNA sequences that define origins of replication have not been identified so far. ORC is required to assemble the pre-replication complex necessary to initiate DNA replication.</text>
</comment>
<dbReference type="PANTHER" id="PTHR10763:SF23">
    <property type="entry name" value="ORIGIN RECOGNITION COMPLEX SUBUNIT 1"/>
    <property type="match status" value="1"/>
</dbReference>
<dbReference type="SMART" id="SM00382">
    <property type="entry name" value="AAA"/>
    <property type="match status" value="1"/>
</dbReference>
<dbReference type="Pfam" id="PF00004">
    <property type="entry name" value="AAA"/>
    <property type="match status" value="1"/>
</dbReference>
<dbReference type="Proteomes" id="UP000078046">
    <property type="component" value="Unassembled WGS sequence"/>
</dbReference>
<dbReference type="AlphaFoldDB" id="A0A177BCQ2"/>
<gene>
    <name evidence="8" type="ORF">A3Q56_00277</name>
</gene>
<feature type="domain" description="AAA+ ATPase" evidence="7">
    <location>
        <begin position="183"/>
        <end position="334"/>
    </location>
</feature>
<sequence>MKLESKMKSQRLSLKDYKDLKNVKRNSMMVIKEKPSKKRLSSIVTRSMSMDKAIPNKYKKIDKIKENEDKLYDKQNENLKSIKKPNLERIKSLRNRSMIKYDDSLKFTVLKKSLEKHKSQITVLKKPKIDINNVTKKKIQNINKDIQYTPRKSTMCFDGHLPCREKEYNHIKKFVSSHLKQKVGACLYISGVPGTGKTATVTKIISDITNSFKAVKYVHLNGMESTGPNQIYSKMVQQLTGRKMSTTKSLPCLVNLFGINLIEKTQKKYTSALIVIDELDMLVGSQKNSAIYNIFDWPNQSKSCLVVLAIANAMDLPERLSAKISSRIGLNRLTFEPYYYDELIKIIKYKCTSILPSIGSKNVEFISRKVASLSGDVRRAIDTCNKIKLDISREKSRKTKIDENLIKKIIMATFSSPVHEVILARTFYEKILLNSFATVINKTGIDQIKIKDLYNHFCQSCVFSGNSYVSLYSFYNMCVELNQSRLILINSANSPFNCHIQLLANTDDIFTCTKEN</sequence>
<dbReference type="InterPro" id="IPR050311">
    <property type="entry name" value="ORC1/CDC6"/>
</dbReference>
<evidence type="ECO:0000259" key="7">
    <source>
        <dbReference type="SMART" id="SM00382"/>
    </source>
</evidence>
<keyword evidence="4 6" id="KW-0238">DNA-binding</keyword>
<dbReference type="SUPFAM" id="SSF52540">
    <property type="entry name" value="P-loop containing nucleoside triphosphate hydrolases"/>
    <property type="match status" value="1"/>
</dbReference>
<dbReference type="PANTHER" id="PTHR10763">
    <property type="entry name" value="CELL DIVISION CONTROL PROTEIN 6-RELATED"/>
    <property type="match status" value="1"/>
</dbReference>
<name>A0A177BCQ2_9BILA</name>
<comment type="similarity">
    <text evidence="2 6">Belongs to the ORC1 family.</text>
</comment>
<dbReference type="InterPro" id="IPR003959">
    <property type="entry name" value="ATPase_AAA_core"/>
</dbReference>
<dbReference type="GO" id="GO:0016887">
    <property type="term" value="F:ATP hydrolysis activity"/>
    <property type="evidence" value="ECO:0007669"/>
    <property type="project" value="InterPro"/>
</dbReference>
<accession>A0A177BCQ2</accession>
<dbReference type="Gene3D" id="3.40.50.300">
    <property type="entry name" value="P-loop containing nucleotide triphosphate hydrolases"/>
    <property type="match status" value="1"/>
</dbReference>
<comment type="caution">
    <text evidence="8">The sequence shown here is derived from an EMBL/GenBank/DDBJ whole genome shotgun (WGS) entry which is preliminary data.</text>
</comment>
<protein>
    <recommendedName>
        <fullName evidence="6">Origin recognition complex subunit 1</fullName>
    </recommendedName>
</protein>
<dbReference type="EMBL" id="LWCA01000013">
    <property type="protein sequence ID" value="OAF71956.1"/>
    <property type="molecule type" value="Genomic_DNA"/>
</dbReference>
<comment type="subunit">
    <text evidence="6">ORC is composed of six subunits.</text>
</comment>
<dbReference type="InterPro" id="IPR027417">
    <property type="entry name" value="P-loop_NTPase"/>
</dbReference>